<accession>A0ABV4ZIU6</accession>
<dbReference type="EMBL" id="JBHGBT010000004">
    <property type="protein sequence ID" value="MFB4194043.1"/>
    <property type="molecule type" value="Genomic_DNA"/>
</dbReference>
<keyword evidence="2" id="KW-1185">Reference proteome</keyword>
<protein>
    <submittedName>
        <fullName evidence="1">Uncharacterized protein</fullName>
    </submittedName>
</protein>
<comment type="caution">
    <text evidence="1">The sequence shown here is derived from an EMBL/GenBank/DDBJ whole genome shotgun (WGS) entry which is preliminary data.</text>
</comment>
<proteinExistence type="predicted"/>
<name>A0ABV4ZIU6_9ACTN</name>
<dbReference type="Proteomes" id="UP001577267">
    <property type="component" value="Unassembled WGS sequence"/>
</dbReference>
<reference evidence="1 2" key="1">
    <citation type="submission" date="2024-09" db="EMBL/GenBank/DDBJ databases">
        <title>Draft genome sequence of multifaceted antimicrobials producing Streptomyces sp. strain FH1.</title>
        <authorList>
            <person name="Hassan F."/>
            <person name="Ali H."/>
            <person name="Hassan N."/>
            <person name="Nawaz A."/>
        </authorList>
    </citation>
    <scope>NUCLEOTIDE SEQUENCE [LARGE SCALE GENOMIC DNA]</scope>
    <source>
        <strain evidence="1 2">FH1</strain>
    </source>
</reference>
<gene>
    <name evidence="1" type="ORF">ACE11A_06700</name>
</gene>
<organism evidence="1 2">
    <name type="scientific">Streptomyces carpaticus</name>
    <dbReference type="NCBI Taxonomy" id="285558"/>
    <lineage>
        <taxon>Bacteria</taxon>
        <taxon>Bacillati</taxon>
        <taxon>Actinomycetota</taxon>
        <taxon>Actinomycetes</taxon>
        <taxon>Kitasatosporales</taxon>
        <taxon>Streptomycetaceae</taxon>
        <taxon>Streptomyces</taxon>
    </lineage>
</organism>
<evidence type="ECO:0000313" key="2">
    <source>
        <dbReference type="Proteomes" id="UP001577267"/>
    </source>
</evidence>
<sequence>MTSPSSPIDRMLAKAAVVARPYSEAELDAAELRLAARVTHRVLFGALHFDDEVRSVRGEVLPPRRTQIDAEAAGHLEILCRTVIERDGALQHMSAFLGRRIPQPDGARVLGCVLQLAGREDSARFWWQFAAGAGDGAAAYCLYLHHLTLGEVWEAQLWRGQAAEVSGETGEPGEGGEGGGATTDLVLRVLGLLRGDCRYLTATASAVLRYVPEAVHFVDEIELPLPAIDFAQRIEELTTSA</sequence>
<evidence type="ECO:0000313" key="1">
    <source>
        <dbReference type="EMBL" id="MFB4194043.1"/>
    </source>
</evidence>
<dbReference type="RefSeq" id="WP_375062067.1">
    <property type="nucleotide sequence ID" value="NZ_JBHGBT010000004.1"/>
</dbReference>